<dbReference type="InterPro" id="IPR025555">
    <property type="entry name" value="YppG"/>
</dbReference>
<accession>A0A4R2B959</accession>
<dbReference type="RefSeq" id="WP_241993947.1">
    <property type="nucleotide sequence ID" value="NZ_JABUHM010000008.1"/>
</dbReference>
<evidence type="ECO:0000313" key="1">
    <source>
        <dbReference type="EMBL" id="TCN23086.1"/>
    </source>
</evidence>
<gene>
    <name evidence="1" type="ORF">EV146_109244</name>
</gene>
<proteinExistence type="predicted"/>
<dbReference type="Pfam" id="PF14179">
    <property type="entry name" value="YppG"/>
    <property type="match status" value="1"/>
</dbReference>
<dbReference type="AlphaFoldDB" id="A0A4R2B959"/>
<name>A0A4R2B959_9BACI</name>
<comment type="caution">
    <text evidence="1">The sequence shown here is derived from an EMBL/GenBank/DDBJ whole genome shotgun (WGS) entry which is preliminary data.</text>
</comment>
<dbReference type="EMBL" id="SLVV01000009">
    <property type="protein sequence ID" value="TCN23086.1"/>
    <property type="molecule type" value="Genomic_DNA"/>
</dbReference>
<protein>
    <submittedName>
        <fullName evidence="1">YppG-like protein</fullName>
    </submittedName>
</protein>
<keyword evidence="2" id="KW-1185">Reference proteome</keyword>
<organism evidence="1 2">
    <name type="scientific">Mesobacillus foraminis</name>
    <dbReference type="NCBI Taxonomy" id="279826"/>
    <lineage>
        <taxon>Bacteria</taxon>
        <taxon>Bacillati</taxon>
        <taxon>Bacillota</taxon>
        <taxon>Bacilli</taxon>
        <taxon>Bacillales</taxon>
        <taxon>Bacillaceae</taxon>
        <taxon>Mesobacillus</taxon>
    </lineage>
</organism>
<evidence type="ECO:0000313" key="2">
    <source>
        <dbReference type="Proteomes" id="UP000295689"/>
    </source>
</evidence>
<dbReference type="Proteomes" id="UP000295689">
    <property type="component" value="Unassembled WGS sequence"/>
</dbReference>
<reference evidence="1 2" key="1">
    <citation type="journal article" date="2015" name="Stand. Genomic Sci.">
        <title>Genomic Encyclopedia of Bacterial and Archaeal Type Strains, Phase III: the genomes of soil and plant-associated and newly described type strains.</title>
        <authorList>
            <person name="Whitman W.B."/>
            <person name="Woyke T."/>
            <person name="Klenk H.P."/>
            <person name="Zhou Y."/>
            <person name="Lilburn T.G."/>
            <person name="Beck B.J."/>
            <person name="De Vos P."/>
            <person name="Vandamme P."/>
            <person name="Eisen J.A."/>
            <person name="Garrity G."/>
            <person name="Hugenholtz P."/>
            <person name="Kyrpides N.C."/>
        </authorList>
    </citation>
    <scope>NUCLEOTIDE SEQUENCE [LARGE SCALE GENOMIC DNA]</scope>
    <source>
        <strain evidence="1 2">CV53</strain>
    </source>
</reference>
<sequence>MYTQRRRMPGNFPYASHPIPVSWNGGQARMLPQPPQQYAPNWPVMQMGDPSFYPQEVNYGQVPMHSAWQGANQGYGSDVSQSLFGNPLQQGEPPYGYGPVSQPAVTYQNMNPYPHQAFLPKQPSGFQSVMNSFKSQDGNLDINKMIDTAGQMMNAVSQVSSMVKGLGGILKV</sequence>